<reference evidence="1 3" key="1">
    <citation type="submission" date="2016-06" db="EMBL/GenBank/DDBJ databases">
        <title>Complete genome sequence of Streptomyces griseochromogenes ATCC 14511, the Blasticidin S producer.</title>
        <authorList>
            <person name="Wu L."/>
        </authorList>
    </citation>
    <scope>NUCLEOTIDE SEQUENCE [LARGE SCALE GENOMIC DNA]</scope>
    <source>
        <strain evidence="1 3">ATCC 14511</strain>
    </source>
</reference>
<dbReference type="InterPro" id="IPR006439">
    <property type="entry name" value="HAD-SF_hydro_IA"/>
</dbReference>
<dbReference type="PANTHER" id="PTHR43481">
    <property type="entry name" value="FRUCTOSE-1-PHOSPHATE PHOSPHATASE"/>
    <property type="match status" value="1"/>
</dbReference>
<dbReference type="CDD" id="cd07526">
    <property type="entry name" value="HAD_BPGM_like"/>
    <property type="match status" value="1"/>
</dbReference>
<reference evidence="2 4" key="2">
    <citation type="submission" date="2021-03" db="EMBL/GenBank/DDBJ databases">
        <title>Genomic Encyclopedia of Type Strains, Phase IV (KMG-IV): sequencing the most valuable type-strain genomes for metagenomic binning, comparative biology and taxonomic classification.</title>
        <authorList>
            <person name="Goeker M."/>
        </authorList>
    </citation>
    <scope>NUCLEOTIDE SEQUENCE [LARGE SCALE GENOMIC DNA]</scope>
    <source>
        <strain evidence="2 4">DSM 40499</strain>
    </source>
</reference>
<gene>
    <name evidence="1" type="ORF">AVL59_07810</name>
    <name evidence="2" type="ORF">J2Z21_006028</name>
</gene>
<dbReference type="Proteomes" id="UP000092659">
    <property type="component" value="Chromosome"/>
</dbReference>
<dbReference type="SFLD" id="SFLDS00003">
    <property type="entry name" value="Haloacid_Dehalogenase"/>
    <property type="match status" value="1"/>
</dbReference>
<dbReference type="InterPro" id="IPR051806">
    <property type="entry name" value="HAD-like_SPP"/>
</dbReference>
<evidence type="ECO:0000313" key="1">
    <source>
        <dbReference type="EMBL" id="ANP49523.1"/>
    </source>
</evidence>
<dbReference type="InterPro" id="IPR036412">
    <property type="entry name" value="HAD-like_sf"/>
</dbReference>
<dbReference type="EMBL" id="JAGGLP010000014">
    <property type="protein sequence ID" value="MBP2053037.1"/>
    <property type="molecule type" value="Genomic_DNA"/>
</dbReference>
<dbReference type="EMBL" id="CP016279">
    <property type="protein sequence ID" value="ANP49523.1"/>
    <property type="molecule type" value="Genomic_DNA"/>
</dbReference>
<dbReference type="InterPro" id="IPR023214">
    <property type="entry name" value="HAD_sf"/>
</dbReference>
<evidence type="ECO:0000313" key="2">
    <source>
        <dbReference type="EMBL" id="MBP2053037.1"/>
    </source>
</evidence>
<dbReference type="Pfam" id="PF00702">
    <property type="entry name" value="Hydrolase"/>
    <property type="match status" value="1"/>
</dbReference>
<sequence>MDKERHHPVPVPVELVIFDCDGVLVDSERIAVRIHTRLGAEFGWPLGPSEVVDLFMGKSAASIRTIIADRLGEATATAWDEEFHRRLRDAFETGLRPVDGVVEALDRLRLPICVASSGTHAKLRHSLRHVGLYERFAGRVFSAGDVSRGKPAPDLFLHAAARVGVAPEACAVVEDSGFGVQAARAAGMRCFGYGGGLTPPERLRQAGAVVFDDMRELPRLLAGAGAGTRSDDDLRD</sequence>
<dbReference type="Gene3D" id="1.10.150.240">
    <property type="entry name" value="Putative phosphatase, domain 2"/>
    <property type="match status" value="1"/>
</dbReference>
<dbReference type="Proteomes" id="UP001519309">
    <property type="component" value="Unassembled WGS sequence"/>
</dbReference>
<dbReference type="SFLD" id="SFLDG01135">
    <property type="entry name" value="C1.5.6:_HAD__Beta-PGM__Phospha"/>
    <property type="match status" value="1"/>
</dbReference>
<dbReference type="RefSeq" id="WP_067300785.1">
    <property type="nucleotide sequence ID" value="NZ_CP016279.1"/>
</dbReference>
<dbReference type="SFLD" id="SFLDG01129">
    <property type="entry name" value="C1.5:_HAD__Beta-PGM__Phosphata"/>
    <property type="match status" value="1"/>
</dbReference>
<organism evidence="1 3">
    <name type="scientific">Streptomyces griseochromogenes</name>
    <dbReference type="NCBI Taxonomy" id="68214"/>
    <lineage>
        <taxon>Bacteria</taxon>
        <taxon>Bacillati</taxon>
        <taxon>Actinomycetota</taxon>
        <taxon>Actinomycetes</taxon>
        <taxon>Kitasatosporales</taxon>
        <taxon>Streptomycetaceae</taxon>
        <taxon>Streptomyces</taxon>
    </lineage>
</organism>
<proteinExistence type="predicted"/>
<name>A0A1B1ASH7_9ACTN</name>
<dbReference type="SUPFAM" id="SSF56784">
    <property type="entry name" value="HAD-like"/>
    <property type="match status" value="1"/>
</dbReference>
<dbReference type="Gene3D" id="3.40.50.1000">
    <property type="entry name" value="HAD superfamily/HAD-like"/>
    <property type="match status" value="1"/>
</dbReference>
<dbReference type="NCBIfam" id="TIGR01509">
    <property type="entry name" value="HAD-SF-IA-v3"/>
    <property type="match status" value="1"/>
</dbReference>
<dbReference type="AlphaFoldDB" id="A0A1B1ASH7"/>
<protein>
    <submittedName>
        <fullName evidence="2">HAD superfamily hydrolase (TIGR01509 family)</fullName>
    </submittedName>
    <submittedName>
        <fullName evidence="1">Haloacid dehalogenase</fullName>
    </submittedName>
</protein>
<dbReference type="PANTHER" id="PTHR43481:SF4">
    <property type="entry name" value="GLYCEROL-1-PHOSPHATE PHOSPHOHYDROLASE 1-RELATED"/>
    <property type="match status" value="1"/>
</dbReference>
<dbReference type="InterPro" id="IPR023198">
    <property type="entry name" value="PGP-like_dom2"/>
</dbReference>
<dbReference type="STRING" id="68214.AVL59_07810"/>
<dbReference type="KEGG" id="sgs:AVL59_07810"/>
<accession>A0A1B1ASH7</accession>
<evidence type="ECO:0000313" key="3">
    <source>
        <dbReference type="Proteomes" id="UP000092659"/>
    </source>
</evidence>
<keyword evidence="4" id="KW-1185">Reference proteome</keyword>
<dbReference type="GO" id="GO:0050308">
    <property type="term" value="F:sugar-phosphatase activity"/>
    <property type="evidence" value="ECO:0007669"/>
    <property type="project" value="TreeGrafter"/>
</dbReference>
<evidence type="ECO:0000313" key="4">
    <source>
        <dbReference type="Proteomes" id="UP001519309"/>
    </source>
</evidence>
<keyword evidence="2" id="KW-0378">Hydrolase</keyword>